<evidence type="ECO:0000313" key="4">
    <source>
        <dbReference type="Proteomes" id="UP001172101"/>
    </source>
</evidence>
<gene>
    <name evidence="3" type="ORF">B0T26DRAFT_695427</name>
</gene>
<keyword evidence="3" id="KW-0378">Hydrolase</keyword>
<organism evidence="3 4">
    <name type="scientific">Lasiosphaeria miniovina</name>
    <dbReference type="NCBI Taxonomy" id="1954250"/>
    <lineage>
        <taxon>Eukaryota</taxon>
        <taxon>Fungi</taxon>
        <taxon>Dikarya</taxon>
        <taxon>Ascomycota</taxon>
        <taxon>Pezizomycotina</taxon>
        <taxon>Sordariomycetes</taxon>
        <taxon>Sordariomycetidae</taxon>
        <taxon>Sordariales</taxon>
        <taxon>Lasiosphaeriaceae</taxon>
        <taxon>Lasiosphaeria</taxon>
    </lineage>
</organism>
<feature type="compositionally biased region" description="Basic and acidic residues" evidence="1">
    <location>
        <begin position="629"/>
        <end position="639"/>
    </location>
</feature>
<dbReference type="GO" id="GO:0016887">
    <property type="term" value="F:ATP hydrolysis activity"/>
    <property type="evidence" value="ECO:0007669"/>
    <property type="project" value="InterPro"/>
</dbReference>
<dbReference type="AlphaFoldDB" id="A0AA40B4Y6"/>
<proteinExistence type="predicted"/>
<dbReference type="Pfam" id="PF00004">
    <property type="entry name" value="AAA"/>
    <property type="match status" value="1"/>
</dbReference>
<keyword evidence="4" id="KW-1185">Reference proteome</keyword>
<feature type="domain" description="AAA+ ATPase" evidence="2">
    <location>
        <begin position="398"/>
        <end position="530"/>
    </location>
</feature>
<evidence type="ECO:0000313" key="3">
    <source>
        <dbReference type="EMBL" id="KAK0727704.1"/>
    </source>
</evidence>
<dbReference type="PANTHER" id="PTHR46411">
    <property type="entry name" value="FAMILY ATPASE, PUTATIVE-RELATED"/>
    <property type="match status" value="1"/>
</dbReference>
<dbReference type="EMBL" id="JAUIRO010000002">
    <property type="protein sequence ID" value="KAK0727704.1"/>
    <property type="molecule type" value="Genomic_DNA"/>
</dbReference>
<evidence type="ECO:0000256" key="1">
    <source>
        <dbReference type="SAM" id="MobiDB-lite"/>
    </source>
</evidence>
<reference evidence="3" key="1">
    <citation type="submission" date="2023-06" db="EMBL/GenBank/DDBJ databases">
        <title>Genome-scale phylogeny and comparative genomics of the fungal order Sordariales.</title>
        <authorList>
            <consortium name="Lawrence Berkeley National Laboratory"/>
            <person name="Hensen N."/>
            <person name="Bonometti L."/>
            <person name="Westerberg I."/>
            <person name="Brannstrom I.O."/>
            <person name="Guillou S."/>
            <person name="Cros-Aarteil S."/>
            <person name="Calhoun S."/>
            <person name="Haridas S."/>
            <person name="Kuo A."/>
            <person name="Mondo S."/>
            <person name="Pangilinan J."/>
            <person name="Riley R."/>
            <person name="LaButti K."/>
            <person name="Andreopoulos B."/>
            <person name="Lipzen A."/>
            <person name="Chen C."/>
            <person name="Yanf M."/>
            <person name="Daum C."/>
            <person name="Ng V."/>
            <person name="Clum A."/>
            <person name="Steindorff A."/>
            <person name="Ohm R."/>
            <person name="Martin F."/>
            <person name="Silar P."/>
            <person name="Natvig D."/>
            <person name="Lalanne C."/>
            <person name="Gautier V."/>
            <person name="Ament-velasquez S.L."/>
            <person name="Kruys A."/>
            <person name="Hutchinson M.I."/>
            <person name="Powell A.J."/>
            <person name="Barry K."/>
            <person name="Miller A.N."/>
            <person name="Grigoriev I.V."/>
            <person name="Debuchy R."/>
            <person name="Gladieux P."/>
            <person name="Thoren M.H."/>
            <person name="Johannesson H."/>
        </authorList>
    </citation>
    <scope>NUCLEOTIDE SEQUENCE</scope>
    <source>
        <strain evidence="3">SMH2392-1A</strain>
    </source>
</reference>
<dbReference type="InterPro" id="IPR003959">
    <property type="entry name" value="ATPase_AAA_core"/>
</dbReference>
<comment type="caution">
    <text evidence="3">The sequence shown here is derived from an EMBL/GenBank/DDBJ whole genome shotgun (WGS) entry which is preliminary data.</text>
</comment>
<dbReference type="RefSeq" id="XP_060300559.1">
    <property type="nucleotide sequence ID" value="XM_060441295.1"/>
</dbReference>
<dbReference type="Pfam" id="PF22942">
    <property type="entry name" value="DUF7025"/>
    <property type="match status" value="1"/>
</dbReference>
<dbReference type="PANTHER" id="PTHR46411:SF3">
    <property type="entry name" value="AAA+ ATPASE DOMAIN-CONTAINING PROTEIN"/>
    <property type="match status" value="1"/>
</dbReference>
<dbReference type="SUPFAM" id="SSF52540">
    <property type="entry name" value="P-loop containing nucleoside triphosphate hydrolases"/>
    <property type="match status" value="1"/>
</dbReference>
<dbReference type="GO" id="GO:0005524">
    <property type="term" value="F:ATP binding"/>
    <property type="evidence" value="ECO:0007669"/>
    <property type="project" value="InterPro"/>
</dbReference>
<name>A0AA40B4Y6_9PEZI</name>
<dbReference type="InterPro" id="IPR027417">
    <property type="entry name" value="P-loop_NTPase"/>
</dbReference>
<dbReference type="SMART" id="SM00382">
    <property type="entry name" value="AAA"/>
    <property type="match status" value="1"/>
</dbReference>
<dbReference type="InterPro" id="IPR003593">
    <property type="entry name" value="AAA+_ATPase"/>
</dbReference>
<feature type="region of interest" description="Disordered" evidence="1">
    <location>
        <begin position="612"/>
        <end position="639"/>
    </location>
</feature>
<accession>A0AA40B4Y6</accession>
<sequence>MASRGQQCEVQIRTVRTKGTDVKYGLKNLAADTNGAYALVLERNFDDKNALEKATLQINSPHLLSILGSTVKYYPAVPADFNVAFQMESPFQLLFHYWDELHAATERDDLSDEARMHLKLLLGFMQADLGPSKERVESMLKAGSIGFSTLWTIFRPGSLVYAEVDGHQWILRLEKTAYEESSRIGKYVEVHCRYTDYDGQNHGQTTRVFQIRQKRLFAAENPCGITSLPVYPLDWYPDGEALQDRLAERGERYLAMNGVLVKAYNGLARYLKDPPYGFYDPDMESFAGVWLPYTETGRIVLDQKTFKEENYLEGVSVSANDAHSRLERMLCPPYLYGYSLALKDWCRFYIDGISEISWNESALDTMVLSRERKSLLKALVLCHDFKDQARDEAKQKGKGLVMLLHGSPGSGKTLTAESAAEATKRALLTATIGELNRDDIPSRFERRLKQVLQYATIWKAVVLLDEADVFLEGRSEAAGVATEHNALVAVFLKHLEYFSGIVFLTSNRVVVFDKAMKSRIHLALEYLPPTIDMRRSIWSQYLGAVAPGDSEIDIEEDVDQFLRDELNGREIANCVSTARTLARFNNVKLSVAHVETVLASRREFENSLTRIRAKRQKGDGAKTGSFQLARRDTLETTDE</sequence>
<dbReference type="InterPro" id="IPR054289">
    <property type="entry name" value="DUF7025"/>
</dbReference>
<dbReference type="GeneID" id="85324565"/>
<dbReference type="Gene3D" id="3.40.50.300">
    <property type="entry name" value="P-loop containing nucleotide triphosphate hydrolases"/>
    <property type="match status" value="1"/>
</dbReference>
<evidence type="ECO:0000259" key="2">
    <source>
        <dbReference type="SMART" id="SM00382"/>
    </source>
</evidence>
<protein>
    <submittedName>
        <fullName evidence="3">P-loop containing nucleoside triphosphate hydrolase protein</fullName>
    </submittedName>
</protein>
<dbReference type="Proteomes" id="UP001172101">
    <property type="component" value="Unassembled WGS sequence"/>
</dbReference>